<organism evidence="4 5">
    <name type="scientific">Tribonema minus</name>
    <dbReference type="NCBI Taxonomy" id="303371"/>
    <lineage>
        <taxon>Eukaryota</taxon>
        <taxon>Sar</taxon>
        <taxon>Stramenopiles</taxon>
        <taxon>Ochrophyta</taxon>
        <taxon>PX clade</taxon>
        <taxon>Xanthophyceae</taxon>
        <taxon>Tribonematales</taxon>
        <taxon>Tribonemataceae</taxon>
        <taxon>Tribonema</taxon>
    </lineage>
</organism>
<keyword evidence="2" id="KW-0143">Chaperone</keyword>
<dbReference type="PANTHER" id="PTHR33643:SF1">
    <property type="entry name" value="UREASE ACCESSORY PROTEIN D"/>
    <property type="match status" value="1"/>
</dbReference>
<feature type="signal peptide" evidence="3">
    <location>
        <begin position="1"/>
        <end position="19"/>
    </location>
</feature>
<dbReference type="AlphaFoldDB" id="A0A835Z1C4"/>
<keyword evidence="3" id="KW-0732">Signal</keyword>
<evidence type="ECO:0000256" key="3">
    <source>
        <dbReference type="SAM" id="SignalP"/>
    </source>
</evidence>
<dbReference type="Pfam" id="PF01774">
    <property type="entry name" value="UreD"/>
    <property type="match status" value="1"/>
</dbReference>
<evidence type="ECO:0000313" key="5">
    <source>
        <dbReference type="Proteomes" id="UP000664859"/>
    </source>
</evidence>
<feature type="chain" id="PRO_5032652888" evidence="3">
    <location>
        <begin position="20"/>
        <end position="284"/>
    </location>
</feature>
<dbReference type="InterPro" id="IPR002669">
    <property type="entry name" value="UreD"/>
</dbReference>
<accession>A0A835Z1C4</accession>
<comment type="caution">
    <text evidence="4">The sequence shown here is derived from an EMBL/GenBank/DDBJ whole genome shotgun (WGS) entry which is preliminary data.</text>
</comment>
<dbReference type="Proteomes" id="UP000664859">
    <property type="component" value="Unassembled WGS sequence"/>
</dbReference>
<proteinExistence type="inferred from homology"/>
<comment type="similarity">
    <text evidence="1">Belongs to the UreD family.</text>
</comment>
<protein>
    <submittedName>
        <fullName evidence="4">Urease accessory protein UreD</fullName>
    </submittedName>
</protein>
<name>A0A835Z1C4_9STRA</name>
<dbReference type="HAMAP" id="MF_01384">
    <property type="entry name" value="UreD"/>
    <property type="match status" value="1"/>
</dbReference>
<keyword evidence="5" id="KW-1185">Reference proteome</keyword>
<dbReference type="GO" id="GO:0016151">
    <property type="term" value="F:nickel cation binding"/>
    <property type="evidence" value="ECO:0007669"/>
    <property type="project" value="InterPro"/>
</dbReference>
<evidence type="ECO:0000313" key="4">
    <source>
        <dbReference type="EMBL" id="KAG5184469.1"/>
    </source>
</evidence>
<evidence type="ECO:0000256" key="1">
    <source>
        <dbReference type="ARBA" id="ARBA00007177"/>
    </source>
</evidence>
<reference evidence="4" key="1">
    <citation type="submission" date="2021-02" db="EMBL/GenBank/DDBJ databases">
        <title>First Annotated Genome of the Yellow-green Alga Tribonema minus.</title>
        <authorList>
            <person name="Mahan K.M."/>
        </authorList>
    </citation>
    <scope>NUCLEOTIDE SEQUENCE</scope>
    <source>
        <strain evidence="4">UTEX B ZZ1240</strain>
    </source>
</reference>
<gene>
    <name evidence="4" type="ORF">JKP88DRAFT_268574</name>
</gene>
<dbReference type="PANTHER" id="PTHR33643">
    <property type="entry name" value="UREASE ACCESSORY PROTEIN D"/>
    <property type="match status" value="1"/>
</dbReference>
<dbReference type="OrthoDB" id="5550464at2759"/>
<sequence length="284" mass="30370">MHHISTFLLLSFALQYVIGYGGGLLAKDRVSVECVLDTGATVAITTQSTTKVYKQQKVAPIAVSASGSGNGASSKAEEPPWCGQTMYCTISTGALLALVPDPVTCFKAANYRQVQEFRVAAGGSLVLCDWLTSGRMERGEVWDFERFESHNAIYVDDSLVVLDPLVLQDGIQGTVKQRMRGMHAVGMAVFIGPQVADMVAQLLAREHARRQRFSAVRQAGSAAAAMGVGCTGGKIMSSVSPLPGHGAVLRFAAEQTEDAYALLQEALEPLEDILGASPYSNDYY</sequence>
<evidence type="ECO:0000256" key="2">
    <source>
        <dbReference type="ARBA" id="ARBA00023186"/>
    </source>
</evidence>
<dbReference type="EMBL" id="JAFCMP010000166">
    <property type="protein sequence ID" value="KAG5184469.1"/>
    <property type="molecule type" value="Genomic_DNA"/>
</dbReference>